<evidence type="ECO:0000256" key="7">
    <source>
        <dbReference type="ARBA" id="ARBA00022989"/>
    </source>
</evidence>
<reference evidence="10 11" key="1">
    <citation type="submission" date="2015-03" db="EMBL/GenBank/DDBJ databases">
        <title>Genome sequencing of Methylobacterium variabile DSM 16961.</title>
        <authorList>
            <person name="Chaudhry V."/>
            <person name="Patil P.B."/>
        </authorList>
    </citation>
    <scope>NUCLEOTIDE SEQUENCE [LARGE SCALE GENOMIC DNA]</scope>
    <source>
        <strain evidence="10 11">DSM 16961</strain>
    </source>
</reference>
<comment type="subcellular location">
    <subcellularLocation>
        <location evidence="1 9">Cell membrane</location>
        <topology evidence="1 9">Multi-pass membrane protein</topology>
    </subcellularLocation>
</comment>
<organism evidence="10 11">
    <name type="scientific">Methylobacterium variabile</name>
    <dbReference type="NCBI Taxonomy" id="298794"/>
    <lineage>
        <taxon>Bacteria</taxon>
        <taxon>Pseudomonadati</taxon>
        <taxon>Pseudomonadota</taxon>
        <taxon>Alphaproteobacteria</taxon>
        <taxon>Hyphomicrobiales</taxon>
        <taxon>Methylobacteriaceae</taxon>
        <taxon>Methylobacterium</taxon>
    </lineage>
</organism>
<keyword evidence="11" id="KW-1185">Reference proteome</keyword>
<dbReference type="GO" id="GO:0009236">
    <property type="term" value="P:cobalamin biosynthetic process"/>
    <property type="evidence" value="ECO:0007669"/>
    <property type="project" value="UniProtKB-UniRule"/>
</dbReference>
<comment type="pathway">
    <text evidence="2 9">Cofactor biosynthesis; adenosylcobalamin biosynthesis.</text>
</comment>
<accession>A0A0J6SBJ8</accession>
<dbReference type="Pfam" id="PF03186">
    <property type="entry name" value="CobD_Cbib"/>
    <property type="match status" value="1"/>
</dbReference>
<dbReference type="UniPathway" id="UPA00148"/>
<evidence type="ECO:0000256" key="4">
    <source>
        <dbReference type="ARBA" id="ARBA00022475"/>
    </source>
</evidence>
<dbReference type="EMBL" id="LABY01000208">
    <property type="protein sequence ID" value="KMO31137.1"/>
    <property type="molecule type" value="Genomic_DNA"/>
</dbReference>
<evidence type="ECO:0000256" key="2">
    <source>
        <dbReference type="ARBA" id="ARBA00004953"/>
    </source>
</evidence>
<evidence type="ECO:0000256" key="1">
    <source>
        <dbReference type="ARBA" id="ARBA00004651"/>
    </source>
</evidence>
<evidence type="ECO:0000256" key="5">
    <source>
        <dbReference type="ARBA" id="ARBA00022573"/>
    </source>
</evidence>
<proteinExistence type="inferred from homology"/>
<evidence type="ECO:0000256" key="6">
    <source>
        <dbReference type="ARBA" id="ARBA00022692"/>
    </source>
</evidence>
<evidence type="ECO:0000256" key="9">
    <source>
        <dbReference type="HAMAP-Rule" id="MF_00024"/>
    </source>
</evidence>
<evidence type="ECO:0000313" key="11">
    <source>
        <dbReference type="Proteomes" id="UP000035955"/>
    </source>
</evidence>
<comment type="similarity">
    <text evidence="3 9">Belongs to the CobD/CbiB family.</text>
</comment>
<dbReference type="Proteomes" id="UP000035955">
    <property type="component" value="Unassembled WGS sequence"/>
</dbReference>
<evidence type="ECO:0000256" key="3">
    <source>
        <dbReference type="ARBA" id="ARBA00006263"/>
    </source>
</evidence>
<name>A0A0J6SBJ8_9HYPH</name>
<comment type="function">
    <text evidence="9">Converts cobyric acid to cobinamide by the addition of aminopropanol on the F carboxylic group.</text>
</comment>
<keyword evidence="7 9" id="KW-1133">Transmembrane helix</keyword>
<dbReference type="GO" id="GO:0048472">
    <property type="term" value="F:threonine-phosphate decarboxylase activity"/>
    <property type="evidence" value="ECO:0007669"/>
    <property type="project" value="InterPro"/>
</dbReference>
<dbReference type="HAMAP" id="MF_00024">
    <property type="entry name" value="CobD_CbiB"/>
    <property type="match status" value="1"/>
</dbReference>
<dbReference type="GO" id="GO:0015420">
    <property type="term" value="F:ABC-type vitamin B12 transporter activity"/>
    <property type="evidence" value="ECO:0007669"/>
    <property type="project" value="UniProtKB-UniRule"/>
</dbReference>
<dbReference type="InterPro" id="IPR004485">
    <property type="entry name" value="Cobalamin_biosynth_CobD/CbiB"/>
</dbReference>
<dbReference type="NCBIfam" id="TIGR00380">
    <property type="entry name" value="cobal_cbiB"/>
    <property type="match status" value="1"/>
</dbReference>
<gene>
    <name evidence="9" type="primary">cobD</name>
    <name evidence="10" type="ORF">VQ02_26895</name>
</gene>
<dbReference type="PANTHER" id="PTHR34308">
    <property type="entry name" value="COBALAMIN BIOSYNTHESIS PROTEIN CBIB"/>
    <property type="match status" value="1"/>
</dbReference>
<dbReference type="AlphaFoldDB" id="A0A0J6SBJ8"/>
<evidence type="ECO:0000256" key="8">
    <source>
        <dbReference type="ARBA" id="ARBA00023136"/>
    </source>
</evidence>
<keyword evidence="8 9" id="KW-0472">Membrane</keyword>
<keyword evidence="5 9" id="KW-0169">Cobalamin biosynthesis</keyword>
<protein>
    <recommendedName>
        <fullName evidence="9">Cobalamin biosynthesis protein CobD</fullName>
    </recommendedName>
</protein>
<feature type="transmembrane region" description="Helical" evidence="9">
    <location>
        <begin position="61"/>
        <end position="82"/>
    </location>
</feature>
<keyword evidence="6 9" id="KW-0812">Transmembrane</keyword>
<sequence length="327" mass="33490">MLHPPDSLLVLVLALVVEAMLGYPDRLYRLAGHPVTWIGQLIAALDRGLNREADPAGRRRAAGVLALALVLGATGLAALALALACGGLGTPGLALCALLAASLPAQRSLHDHVARVAADLERDGLSGGRRAVAMIVGRNPETLDEAAVCRAAIESLAENFSDGIVAPAFWLGAGGLPGGALYKAINTADSMIGHRTPRHEAFGWAAARLDDLVNLPASRLSAGLVVAAAALTPGASARGALAAVRRDARRHRSPNAGWPEAAMAGALGLRLAGPRVYGATRVEDAWMGSGRAEATAGDVVRALALYRRACLLLWGLAAALADAALLA</sequence>
<comment type="caution">
    <text evidence="9">Lacks conserved residue(s) required for the propagation of feature annotation.</text>
</comment>
<keyword evidence="4 9" id="KW-1003">Cell membrane</keyword>
<dbReference type="PANTHER" id="PTHR34308:SF1">
    <property type="entry name" value="COBALAMIN BIOSYNTHESIS PROTEIN CBIB"/>
    <property type="match status" value="1"/>
</dbReference>
<comment type="caution">
    <text evidence="10">The sequence shown here is derived from an EMBL/GenBank/DDBJ whole genome shotgun (WGS) entry which is preliminary data.</text>
</comment>
<evidence type="ECO:0000313" key="10">
    <source>
        <dbReference type="EMBL" id="KMO31137.1"/>
    </source>
</evidence>
<dbReference type="GO" id="GO:0005886">
    <property type="term" value="C:plasma membrane"/>
    <property type="evidence" value="ECO:0007669"/>
    <property type="project" value="UniProtKB-SubCell"/>
</dbReference>
<dbReference type="PATRIC" id="fig|298794.3.peg.3173"/>